<dbReference type="SUPFAM" id="SSF51197">
    <property type="entry name" value="Clavaminate synthase-like"/>
    <property type="match status" value="1"/>
</dbReference>
<dbReference type="Gene3D" id="3.60.130.10">
    <property type="entry name" value="Clavaminate synthase-like"/>
    <property type="match status" value="1"/>
</dbReference>
<dbReference type="AlphaFoldDB" id="A0A6C0B2I8"/>
<dbReference type="EMBL" id="MN739052">
    <property type="protein sequence ID" value="QHS86282.1"/>
    <property type="molecule type" value="Genomic_DNA"/>
</dbReference>
<dbReference type="InterPro" id="IPR050411">
    <property type="entry name" value="AlphaKG_dependent_hydroxylases"/>
</dbReference>
<dbReference type="GO" id="GO:0016491">
    <property type="term" value="F:oxidoreductase activity"/>
    <property type="evidence" value="ECO:0007669"/>
    <property type="project" value="UniProtKB-KW"/>
</dbReference>
<dbReference type="PANTHER" id="PTHR10696:SF56">
    <property type="entry name" value="TAUD_TFDA-LIKE DOMAIN-CONTAINING PROTEIN"/>
    <property type="match status" value="1"/>
</dbReference>
<evidence type="ECO:0000259" key="5">
    <source>
        <dbReference type="Pfam" id="PF02668"/>
    </source>
</evidence>
<sequence length="321" mass="36679">MEQYIIDFNDQEVVVLNYLARQICASPSDDPNEFCEQAKQLTKQIPGRIREHLREFSKRGTKSGYLLFRGLHVSIVKTPSDNKSKIGETTLLARVQAILNSAIGEMLAYEAEGYGQLFQDIVPIQALAKNQTSVGSNIELEIHTEQAFSQLRPDILSLACLKGDKQALTYILPVNEILNYMTFEELQLLREPLWKTGVDLSFKLHGQEFAEGDVRGPMAIIHGPIDNPQLIFDQDLMFSSDEIGEHLLRKIIAIYYEKRFQHNLKPGEIILIDNCRAVHGRSPFFPKYDGHDRFLVRCFGTFDYEKSEYARTGRMVKAIYS</sequence>
<dbReference type="GO" id="GO:0017000">
    <property type="term" value="P:antibiotic biosynthetic process"/>
    <property type="evidence" value="ECO:0007669"/>
    <property type="project" value="UniProtKB-KW"/>
</dbReference>
<accession>A0A6C0B2I8</accession>
<keyword evidence="1" id="KW-0479">Metal-binding</keyword>
<keyword evidence="2" id="KW-0560">Oxidoreductase</keyword>
<dbReference type="PANTHER" id="PTHR10696">
    <property type="entry name" value="GAMMA-BUTYROBETAINE HYDROXYLASE-RELATED"/>
    <property type="match status" value="1"/>
</dbReference>
<organism evidence="6">
    <name type="scientific">viral metagenome</name>
    <dbReference type="NCBI Taxonomy" id="1070528"/>
    <lineage>
        <taxon>unclassified sequences</taxon>
        <taxon>metagenomes</taxon>
        <taxon>organismal metagenomes</taxon>
    </lineage>
</organism>
<evidence type="ECO:0000256" key="3">
    <source>
        <dbReference type="ARBA" id="ARBA00023004"/>
    </source>
</evidence>
<dbReference type="InterPro" id="IPR003819">
    <property type="entry name" value="TauD/TfdA-like"/>
</dbReference>
<proteinExistence type="predicted"/>
<dbReference type="Pfam" id="PF02668">
    <property type="entry name" value="TauD"/>
    <property type="match status" value="1"/>
</dbReference>
<evidence type="ECO:0000313" key="6">
    <source>
        <dbReference type="EMBL" id="QHS86282.1"/>
    </source>
</evidence>
<reference evidence="6" key="1">
    <citation type="journal article" date="2020" name="Nature">
        <title>Giant virus diversity and host interactions through global metagenomics.</title>
        <authorList>
            <person name="Schulz F."/>
            <person name="Roux S."/>
            <person name="Paez-Espino D."/>
            <person name="Jungbluth S."/>
            <person name="Walsh D.A."/>
            <person name="Denef V.J."/>
            <person name="McMahon K.D."/>
            <person name="Konstantinidis K.T."/>
            <person name="Eloe-Fadrosh E.A."/>
            <person name="Kyrpides N.C."/>
            <person name="Woyke T."/>
        </authorList>
    </citation>
    <scope>NUCLEOTIDE SEQUENCE</scope>
    <source>
        <strain evidence="6">GVMAG-M-3300009187-29</strain>
    </source>
</reference>
<name>A0A6C0B2I8_9ZZZZ</name>
<dbReference type="GO" id="GO:0005506">
    <property type="term" value="F:iron ion binding"/>
    <property type="evidence" value="ECO:0007669"/>
    <property type="project" value="InterPro"/>
</dbReference>
<protein>
    <recommendedName>
        <fullName evidence="5">TauD/TfdA-like domain-containing protein</fullName>
    </recommendedName>
</protein>
<evidence type="ECO:0000256" key="1">
    <source>
        <dbReference type="ARBA" id="ARBA00022723"/>
    </source>
</evidence>
<keyword evidence="3" id="KW-0408">Iron</keyword>
<dbReference type="InterPro" id="IPR014503">
    <property type="entry name" value="Clavaminate_syn-like"/>
</dbReference>
<dbReference type="PIRSF" id="PIRSF019543">
    <property type="entry name" value="Clavaminate_syn"/>
    <property type="match status" value="1"/>
</dbReference>
<keyword evidence="4" id="KW-0045">Antibiotic biosynthesis</keyword>
<evidence type="ECO:0000256" key="4">
    <source>
        <dbReference type="ARBA" id="ARBA00023194"/>
    </source>
</evidence>
<dbReference type="InterPro" id="IPR042098">
    <property type="entry name" value="TauD-like_sf"/>
</dbReference>
<evidence type="ECO:0000256" key="2">
    <source>
        <dbReference type="ARBA" id="ARBA00023002"/>
    </source>
</evidence>
<feature type="domain" description="TauD/TfdA-like" evidence="5">
    <location>
        <begin position="59"/>
        <end position="298"/>
    </location>
</feature>